<keyword evidence="2" id="KW-1185">Reference proteome</keyword>
<dbReference type="InterPro" id="IPR023198">
    <property type="entry name" value="PGP-like_dom2"/>
</dbReference>
<reference evidence="1 2" key="1">
    <citation type="submission" date="2019-12" db="EMBL/GenBank/DDBJ databases">
        <title>Novel species isolated from a subtropical stream in China.</title>
        <authorList>
            <person name="Lu H."/>
        </authorList>
    </citation>
    <scope>NUCLEOTIDE SEQUENCE [LARGE SCALE GENOMIC DNA]</scope>
    <source>
        <strain evidence="1 2">FT127W</strain>
    </source>
</reference>
<protein>
    <submittedName>
        <fullName evidence="1">Uncharacterized protein</fullName>
    </submittedName>
</protein>
<dbReference type="Proteomes" id="UP000450676">
    <property type="component" value="Unassembled WGS sequence"/>
</dbReference>
<evidence type="ECO:0000313" key="2">
    <source>
        <dbReference type="Proteomes" id="UP000450676"/>
    </source>
</evidence>
<dbReference type="EMBL" id="WWCU01000056">
    <property type="protein sequence ID" value="MYN11152.1"/>
    <property type="molecule type" value="Genomic_DNA"/>
</dbReference>
<accession>A0A7X4HIH3</accession>
<dbReference type="RefSeq" id="WP_161075423.1">
    <property type="nucleotide sequence ID" value="NZ_CP086370.1"/>
</dbReference>
<dbReference type="Gene3D" id="1.10.150.240">
    <property type="entry name" value="Putative phosphatase, domain 2"/>
    <property type="match status" value="1"/>
</dbReference>
<gene>
    <name evidence="1" type="ORF">GTP77_27920</name>
</gene>
<dbReference type="AlphaFoldDB" id="A0A7X4HIH3"/>
<evidence type="ECO:0000313" key="1">
    <source>
        <dbReference type="EMBL" id="MYN11152.1"/>
    </source>
</evidence>
<name>A0A7X4HIH3_9BURK</name>
<proteinExistence type="predicted"/>
<organism evidence="1 2">
    <name type="scientific">Pseudoduganella aquatica</name>
    <dbReference type="NCBI Taxonomy" id="2660641"/>
    <lineage>
        <taxon>Bacteria</taxon>
        <taxon>Pseudomonadati</taxon>
        <taxon>Pseudomonadota</taxon>
        <taxon>Betaproteobacteria</taxon>
        <taxon>Burkholderiales</taxon>
        <taxon>Oxalobacteraceae</taxon>
        <taxon>Telluria group</taxon>
        <taxon>Pseudoduganella</taxon>
    </lineage>
</organism>
<sequence length="93" mass="10551">MMQIDTADLADAQREAYNAAFGELGLRWYWGSNDYTGQMGVESQRAHLRRYVENHHPHMLKVYEADFLVNAIQTTMARCLEAARAGGALFSLK</sequence>
<comment type="caution">
    <text evidence="1">The sequence shown here is derived from an EMBL/GenBank/DDBJ whole genome shotgun (WGS) entry which is preliminary data.</text>
</comment>